<gene>
    <name evidence="4" type="ORF">DAT39_005653</name>
</gene>
<dbReference type="InterPro" id="IPR001304">
    <property type="entry name" value="C-type_lectin-like"/>
</dbReference>
<feature type="non-terminal residue" evidence="4">
    <location>
        <position position="1"/>
    </location>
</feature>
<protein>
    <submittedName>
        <fullName evidence="4">Macrophage mannose receptor 1-like isoform X6</fullName>
    </submittedName>
</protein>
<keyword evidence="5" id="KW-1185">Reference proteome</keyword>
<feature type="signal peptide" evidence="2">
    <location>
        <begin position="1"/>
        <end position="19"/>
    </location>
</feature>
<feature type="domain" description="C-type lectin" evidence="3">
    <location>
        <begin position="31"/>
        <end position="144"/>
    </location>
</feature>
<dbReference type="InterPro" id="IPR016186">
    <property type="entry name" value="C-type_lectin-like/link_sf"/>
</dbReference>
<dbReference type="Proteomes" id="UP000727407">
    <property type="component" value="Unassembled WGS sequence"/>
</dbReference>
<evidence type="ECO:0000256" key="2">
    <source>
        <dbReference type="SAM" id="SignalP"/>
    </source>
</evidence>
<evidence type="ECO:0000256" key="1">
    <source>
        <dbReference type="ARBA" id="ARBA00023157"/>
    </source>
</evidence>
<feature type="non-terminal residue" evidence="4">
    <location>
        <position position="290"/>
    </location>
</feature>
<proteinExistence type="predicted"/>
<organism evidence="4 5">
    <name type="scientific">Clarias magur</name>
    <name type="common">Asian catfish</name>
    <name type="synonym">Macropteronotus magur</name>
    <dbReference type="NCBI Taxonomy" id="1594786"/>
    <lineage>
        <taxon>Eukaryota</taxon>
        <taxon>Metazoa</taxon>
        <taxon>Chordata</taxon>
        <taxon>Craniata</taxon>
        <taxon>Vertebrata</taxon>
        <taxon>Euteleostomi</taxon>
        <taxon>Actinopterygii</taxon>
        <taxon>Neopterygii</taxon>
        <taxon>Teleostei</taxon>
        <taxon>Ostariophysi</taxon>
        <taxon>Siluriformes</taxon>
        <taxon>Clariidae</taxon>
        <taxon>Clarias</taxon>
    </lineage>
</organism>
<sequence>CPCIMRIFLCLCLIGFVPAAVSILQTVPHRYELNMSLVTWTVAQTCCKEIYTDLAMIQSPNDLLRLNKVTKNNGLTTPAWVGLYNDVNSWRWSLYDVPLKNATYRNWGGGEPNNGGGKESCGAMMSYGVWADLDCTFYKVYICYNANFTGARKFIGITNIRRTWLGARNYCREYHTDLAISLNSTDDSYLKLLSASHGDSWIGLYRDTWKWADGSNATNVPWAPGKPSNAVGNANCASLKGGLFSDESCTNLHSFFCYTTSPMRGQIIRLQVKSDGSVLDPAVQSSVLAQ</sequence>
<feature type="chain" id="PRO_5035300368" evidence="2">
    <location>
        <begin position="20"/>
        <end position="290"/>
    </location>
</feature>
<keyword evidence="2" id="KW-0732">Signal</keyword>
<dbReference type="PROSITE" id="PS50041">
    <property type="entry name" value="C_TYPE_LECTIN_2"/>
    <property type="match status" value="2"/>
</dbReference>
<dbReference type="AlphaFoldDB" id="A0A8J4X5J5"/>
<dbReference type="SMART" id="SM00034">
    <property type="entry name" value="CLECT"/>
    <property type="match status" value="2"/>
</dbReference>
<dbReference type="OrthoDB" id="7357196at2759"/>
<dbReference type="InterPro" id="IPR018378">
    <property type="entry name" value="C-type_lectin_CS"/>
</dbReference>
<accession>A0A8J4X5J5</accession>
<keyword evidence="1" id="KW-1015">Disulfide bond</keyword>
<feature type="domain" description="C-type lectin" evidence="3">
    <location>
        <begin position="143"/>
        <end position="258"/>
    </location>
</feature>
<dbReference type="PANTHER" id="PTHR45784">
    <property type="entry name" value="C-TYPE LECTIN DOMAIN FAMILY 20 MEMBER A-RELATED"/>
    <property type="match status" value="1"/>
</dbReference>
<dbReference type="PROSITE" id="PS00615">
    <property type="entry name" value="C_TYPE_LECTIN_1"/>
    <property type="match status" value="1"/>
</dbReference>
<name>A0A8J4X5J5_CLAMG</name>
<keyword evidence="4" id="KW-0675">Receptor</keyword>
<evidence type="ECO:0000313" key="4">
    <source>
        <dbReference type="EMBL" id="KAF5904652.1"/>
    </source>
</evidence>
<dbReference type="InterPro" id="IPR016187">
    <property type="entry name" value="CTDL_fold"/>
</dbReference>
<dbReference type="SUPFAM" id="SSF56436">
    <property type="entry name" value="C-type lectin-like"/>
    <property type="match status" value="2"/>
</dbReference>
<dbReference type="PANTHER" id="PTHR45784:SF3">
    <property type="entry name" value="C-TYPE LECTIN DOMAIN FAMILY 4 MEMBER K-LIKE-RELATED"/>
    <property type="match status" value="1"/>
</dbReference>
<reference evidence="4" key="1">
    <citation type="submission" date="2020-07" db="EMBL/GenBank/DDBJ databases">
        <title>Clarias magur genome sequencing, assembly and annotation.</title>
        <authorList>
            <person name="Kushwaha B."/>
            <person name="Kumar R."/>
            <person name="Das P."/>
            <person name="Joshi C.G."/>
            <person name="Kumar D."/>
            <person name="Nagpure N.S."/>
            <person name="Pandey M."/>
            <person name="Agarwal S."/>
            <person name="Srivastava S."/>
            <person name="Singh M."/>
            <person name="Sahoo L."/>
            <person name="Jayasankar P."/>
            <person name="Meher P.K."/>
            <person name="Koringa P.G."/>
            <person name="Iquebal M.A."/>
            <person name="Das S.P."/>
            <person name="Bit A."/>
            <person name="Patnaik S."/>
            <person name="Patel N."/>
            <person name="Shah T.M."/>
            <person name="Hinsu A."/>
            <person name="Jena J.K."/>
        </authorList>
    </citation>
    <scope>NUCLEOTIDE SEQUENCE</scope>
    <source>
        <strain evidence="4">CIFAMagur01</strain>
        <tissue evidence="4">Testis</tissue>
    </source>
</reference>
<evidence type="ECO:0000313" key="5">
    <source>
        <dbReference type="Proteomes" id="UP000727407"/>
    </source>
</evidence>
<dbReference type="EMBL" id="QNUK01000054">
    <property type="protein sequence ID" value="KAF5904652.1"/>
    <property type="molecule type" value="Genomic_DNA"/>
</dbReference>
<comment type="caution">
    <text evidence="4">The sequence shown here is derived from an EMBL/GenBank/DDBJ whole genome shotgun (WGS) entry which is preliminary data.</text>
</comment>
<dbReference type="Gene3D" id="3.10.100.10">
    <property type="entry name" value="Mannose-Binding Protein A, subunit A"/>
    <property type="match status" value="2"/>
</dbReference>
<evidence type="ECO:0000259" key="3">
    <source>
        <dbReference type="PROSITE" id="PS50041"/>
    </source>
</evidence>
<dbReference type="Pfam" id="PF00059">
    <property type="entry name" value="Lectin_C"/>
    <property type="match status" value="2"/>
</dbReference>